<accession>A0A4U1IDU3</accession>
<dbReference type="Pfam" id="PF02780">
    <property type="entry name" value="Transketolase_C"/>
    <property type="match status" value="1"/>
</dbReference>
<evidence type="ECO:0000256" key="3">
    <source>
        <dbReference type="ARBA" id="ARBA00023052"/>
    </source>
</evidence>
<dbReference type="PANTHER" id="PTHR43825:SF5">
    <property type="entry name" value="HYPOTHETICAL TRANSKETOLASE FAMILY PROTEIN"/>
    <property type="match status" value="1"/>
</dbReference>
<dbReference type="Gene3D" id="3.40.50.970">
    <property type="match status" value="1"/>
</dbReference>
<dbReference type="InterPro" id="IPR029061">
    <property type="entry name" value="THDP-binding"/>
</dbReference>
<dbReference type="Gene3D" id="3.40.50.920">
    <property type="match status" value="1"/>
</dbReference>
<organism evidence="5 6">
    <name type="scientific">Trinickia terrae</name>
    <dbReference type="NCBI Taxonomy" id="2571161"/>
    <lineage>
        <taxon>Bacteria</taxon>
        <taxon>Pseudomonadati</taxon>
        <taxon>Pseudomonadota</taxon>
        <taxon>Betaproteobacteria</taxon>
        <taxon>Burkholderiales</taxon>
        <taxon>Burkholderiaceae</taxon>
        <taxon>Trinickia</taxon>
    </lineage>
</organism>
<dbReference type="InterPro" id="IPR009014">
    <property type="entry name" value="Transketo_C/PFOR_II"/>
</dbReference>
<feature type="domain" description="Transketolase-like pyrimidine-binding" evidence="4">
    <location>
        <begin position="1"/>
        <end position="163"/>
    </location>
</feature>
<dbReference type="SUPFAM" id="SSF52518">
    <property type="entry name" value="Thiamin diphosphate-binding fold (THDP-binding)"/>
    <property type="match status" value="1"/>
</dbReference>
<evidence type="ECO:0000259" key="4">
    <source>
        <dbReference type="SMART" id="SM00861"/>
    </source>
</evidence>
<dbReference type="SUPFAM" id="SSF52922">
    <property type="entry name" value="TK C-terminal domain-like"/>
    <property type="match status" value="1"/>
</dbReference>
<dbReference type="RefSeq" id="WP_136892852.1">
    <property type="nucleotide sequence ID" value="NZ_SWJE01000002.1"/>
</dbReference>
<dbReference type="InterPro" id="IPR033248">
    <property type="entry name" value="Transketolase_C"/>
</dbReference>
<proteinExistence type="inferred from homology"/>
<comment type="caution">
    <text evidence="5">The sequence shown here is derived from an EMBL/GenBank/DDBJ whole genome shotgun (WGS) entry which is preliminary data.</text>
</comment>
<comment type="similarity">
    <text evidence="2">Belongs to the transketolase family.</text>
</comment>
<dbReference type="InterPro" id="IPR051157">
    <property type="entry name" value="PDH/Transketolase"/>
</dbReference>
<dbReference type="CDD" id="cd07033">
    <property type="entry name" value="TPP_PYR_DXS_TK_like"/>
    <property type="match status" value="1"/>
</dbReference>
<evidence type="ECO:0000256" key="1">
    <source>
        <dbReference type="ARBA" id="ARBA00001964"/>
    </source>
</evidence>
<dbReference type="FunFam" id="3.40.50.970:FF:000129">
    <property type="entry name" value="Transketolase"/>
    <property type="match status" value="1"/>
</dbReference>
<evidence type="ECO:0000313" key="6">
    <source>
        <dbReference type="Proteomes" id="UP000305539"/>
    </source>
</evidence>
<protein>
    <submittedName>
        <fullName evidence="5">Transketolase</fullName>
    </submittedName>
</protein>
<gene>
    <name evidence="5" type="ORF">FAZ69_05140</name>
</gene>
<comment type="cofactor">
    <cofactor evidence="1">
        <name>thiamine diphosphate</name>
        <dbReference type="ChEBI" id="CHEBI:58937"/>
    </cofactor>
</comment>
<sequence>MRNTFINTLCTLAASHDDVFLLCGDLGYSVLEPFAAAFPDRFLNVGVAEQNMTQVAAGLAREGYNVFTYSIGNFPTLRCMEQIRYDVCYHEASVKVVAVGAGYAYGPQGVSHHTTEDIAMLRAIPNMTVCAPADPVEARAAAEFMVRHRGPGYVRINKAGEPAVHAADVALTLTPGEFIKVREGRDAAVLVTGAMLGGIVKEVHETRRDYAIYSVPLIGTYSHGALAALAESFDTVITVEEHQLNAGFGSSIVEALSDLYCAGGIARMPRVRRIGIPNRFIGVSGSQEYLRAQAQLTLGALARDE</sequence>
<dbReference type="Proteomes" id="UP000305539">
    <property type="component" value="Unassembled WGS sequence"/>
</dbReference>
<keyword evidence="6" id="KW-1185">Reference proteome</keyword>
<name>A0A4U1IDU3_9BURK</name>
<dbReference type="Pfam" id="PF02779">
    <property type="entry name" value="Transket_pyr"/>
    <property type="match status" value="1"/>
</dbReference>
<evidence type="ECO:0000313" key="5">
    <source>
        <dbReference type="EMBL" id="TKC91821.1"/>
    </source>
</evidence>
<reference evidence="5 6" key="1">
    <citation type="submission" date="2019-04" db="EMBL/GenBank/DDBJ databases">
        <title>Trinickia sp. 7GSK02, isolated from subtropical forest soil.</title>
        <authorList>
            <person name="Gao Z.-H."/>
            <person name="Qiu L.-H."/>
        </authorList>
    </citation>
    <scope>NUCLEOTIDE SEQUENCE [LARGE SCALE GENOMIC DNA]</scope>
    <source>
        <strain evidence="5 6">7GSK02</strain>
    </source>
</reference>
<dbReference type="EMBL" id="SWJE01000002">
    <property type="protein sequence ID" value="TKC91821.1"/>
    <property type="molecule type" value="Genomic_DNA"/>
</dbReference>
<dbReference type="InterPro" id="IPR005475">
    <property type="entry name" value="Transketolase-like_Pyr-bd"/>
</dbReference>
<dbReference type="OrthoDB" id="8732661at2"/>
<dbReference type="PANTHER" id="PTHR43825">
    <property type="entry name" value="PYRUVATE DEHYDROGENASE E1 COMPONENT"/>
    <property type="match status" value="1"/>
</dbReference>
<dbReference type="SMART" id="SM00861">
    <property type="entry name" value="Transket_pyr"/>
    <property type="match status" value="1"/>
</dbReference>
<keyword evidence="3" id="KW-0786">Thiamine pyrophosphate</keyword>
<evidence type="ECO:0000256" key="2">
    <source>
        <dbReference type="ARBA" id="ARBA00007131"/>
    </source>
</evidence>
<dbReference type="AlphaFoldDB" id="A0A4U1IDU3"/>